<feature type="domain" description="Integrase catalytic" evidence="1">
    <location>
        <begin position="1652"/>
        <end position="1840"/>
    </location>
</feature>
<accession>A0A7M5X2Y7</accession>
<dbReference type="GO" id="GO:0015074">
    <property type="term" value="P:DNA integration"/>
    <property type="evidence" value="ECO:0007669"/>
    <property type="project" value="InterPro"/>
</dbReference>
<dbReference type="Pfam" id="PF18701">
    <property type="entry name" value="DUF5641"/>
    <property type="match status" value="1"/>
</dbReference>
<dbReference type="InterPro" id="IPR036397">
    <property type="entry name" value="RNaseH_sf"/>
</dbReference>
<name>A0A7M5X2Y7_9CNID</name>
<dbReference type="EnsemblMetazoa" id="CLYHEMT016668.1">
    <property type="protein sequence ID" value="CLYHEMP016668.1"/>
    <property type="gene ID" value="CLYHEMG016668"/>
</dbReference>
<keyword evidence="3" id="KW-1185">Reference proteome</keyword>
<dbReference type="InterPro" id="IPR012337">
    <property type="entry name" value="RNaseH-like_sf"/>
</dbReference>
<dbReference type="InterPro" id="IPR001584">
    <property type="entry name" value="Integrase_cat-core"/>
</dbReference>
<dbReference type="GO" id="GO:0003676">
    <property type="term" value="F:nucleic acid binding"/>
    <property type="evidence" value="ECO:0007669"/>
    <property type="project" value="InterPro"/>
</dbReference>
<dbReference type="PROSITE" id="PS50994">
    <property type="entry name" value="INTEGRASE"/>
    <property type="match status" value="1"/>
</dbReference>
<dbReference type="Gene3D" id="3.30.420.10">
    <property type="entry name" value="Ribonuclease H-like superfamily/Ribonuclease H"/>
    <property type="match status" value="1"/>
</dbReference>
<dbReference type="InterPro" id="IPR040676">
    <property type="entry name" value="DUF5641"/>
</dbReference>
<evidence type="ECO:0000313" key="3">
    <source>
        <dbReference type="Proteomes" id="UP000594262"/>
    </source>
</evidence>
<dbReference type="PANTHER" id="PTHR47331">
    <property type="entry name" value="PHD-TYPE DOMAIN-CONTAINING PROTEIN"/>
    <property type="match status" value="1"/>
</dbReference>
<dbReference type="InterPro" id="IPR043502">
    <property type="entry name" value="DNA/RNA_pol_sf"/>
</dbReference>
<dbReference type="Pfam" id="PF05380">
    <property type="entry name" value="Peptidase_A17"/>
    <property type="match status" value="1"/>
</dbReference>
<dbReference type="PANTHER" id="PTHR47331:SF1">
    <property type="entry name" value="GAG-LIKE PROTEIN"/>
    <property type="match status" value="1"/>
</dbReference>
<dbReference type="Proteomes" id="UP000594262">
    <property type="component" value="Unplaced"/>
</dbReference>
<evidence type="ECO:0000313" key="2">
    <source>
        <dbReference type="EnsemblMetazoa" id="CLYHEMP016668.1"/>
    </source>
</evidence>
<reference evidence="2" key="1">
    <citation type="submission" date="2021-01" db="UniProtKB">
        <authorList>
            <consortium name="EnsemblMetazoa"/>
        </authorList>
    </citation>
    <scope>IDENTIFICATION</scope>
</reference>
<dbReference type="SUPFAM" id="SSF56672">
    <property type="entry name" value="DNA/RNA polymerases"/>
    <property type="match status" value="1"/>
</dbReference>
<organism evidence="2 3">
    <name type="scientific">Clytia hemisphaerica</name>
    <dbReference type="NCBI Taxonomy" id="252671"/>
    <lineage>
        <taxon>Eukaryota</taxon>
        <taxon>Metazoa</taxon>
        <taxon>Cnidaria</taxon>
        <taxon>Hydrozoa</taxon>
        <taxon>Hydroidolina</taxon>
        <taxon>Leptothecata</taxon>
        <taxon>Obeliida</taxon>
        <taxon>Clytiidae</taxon>
        <taxon>Clytia</taxon>
    </lineage>
</organism>
<dbReference type="InterPro" id="IPR008042">
    <property type="entry name" value="Retrotrans_Pao"/>
</dbReference>
<dbReference type="OrthoDB" id="5985737at2759"/>
<proteinExistence type="predicted"/>
<protein>
    <recommendedName>
        <fullName evidence="1">Integrase catalytic domain-containing protein</fullName>
    </recommendedName>
</protein>
<sequence length="1980" mass="225904">MSNRKKLIKRVRMIQEAVLDYMDESRDEPSKMTAKLDEYRVSLRDAHIDLEQTIDEDEYSEKFAESRKRISDLIKAKIIQTLDAKDSKKTEEQAEEKVIQHAKQTSQDKSLEFLSGELERVIAELELFFLSSIKDKKDSLLIHWNEELPDQVKRFDTLAERYHVIIQSPTSNTELEEKITKLGTRYQELASRKKVFVTILKKEIVSRELGKQDLTKEARLNIKLPRFSGYESEMDIYSYQIEFEKLHLRTVPKRCLPDVLINNFLSEPALSLVKGLDNIDEIWLRLKSSFGDTRMLLSRKLSQLDNIDTSGKSKEEKLITKYSRIICVMKDLLKLATKHGIERNLFYGGATEKIYKIMGDPLVNKWLDLMCDDASIEVPLWTKLIAFLERQMKIQQQKMLVTPHKEDKNKEENKRGQKGFFMDSDQPTCFICGNSSNHITTNGPGKSKIIQYFACKLFTEKTPSERLHLLKEKGYCIQCLYPGADSSKGKHKKGKCQKEFVCPNSAHERYTSQKHVLLCDEHKHEPENEEILVLFKSRYISRNTNLPEFSQNIKLAFMANTNFHAKPSNRLRRSYRSADKCENILDRGIYMLQEITVNSQPFTIFYDTGCSDFIVTRDAANRLGPHAIPESSDPVTISGVGDKTVQTSGSYGVRLLLCDGSNVILTGSCLDKIATPFPIYDLTTASNDLITAAADEADRLPKLPSSVGGKIDMMIGIRYLKYHPRIIFQLYTGLTIYESVFQGSDGSRGVVGGPHPSFSIHSNFYSTEVNLNHDLQSSDDEEPHSTFFSNPLKSFNQAETIGSEISYRCPTCRECKDCKNHDSTEAISIREDAEQTIINSSVHVDLANKVTTARLPFICDPTEKLLPNKSIALKVYQQQLRKLNKPENANDKQDIIQSEAKLHTMGFVDYVSNLPPDIQEMLHFQPIQNYIPWRAVWKPSSLSTPCRIVFDASQNTPSGHSLNDCLAKGRNGLNHLQEILIRWSIHKVAIHSDVRKMYNTIKLDSKDWCFQRYVWQQDLDPTKIPEQKVIQTLIYGVKPSGNQAEFALREVARLHSDEYPEVSRILHQDVYVDDCVTGEESMEKAVQRSKELEHVVNQGGFQLKGITLSGKRPDKALSDDNESVIVAGFKWLPDEDVLSLNLGNLNFAKKRRGKKPDQANNIIPSVLTRRHCTSKVGEVYDILGKVTPLTAAMKIDLHDLVIRGLNWDDPIPNDLKALWTNHFEMMQEIKHLQFKRAIIPDDAESLDISTIDTADASPYLACVAIYARFKRKCGGYSCQLVLGRSRIVHDRMTQPRAELFAAVLNAHSGEIVRRSFHSWHTSSLKLSDSQIALYWLSNDEKPLKQWVRNRSIEIRRFSRPDQWHYVSSKCMPADIGTRKGATLDDVKQDSTWIQGFDWMKMDTSQFPMKSIKELKLSSEELTEVQKETSINQESFLTINRKLVPAEVADRYAFSGYLIDPNSHSFSKVIRIMSYVFKFLSNIRKKVTIRPKSLPVVVHIPLTDEELKQGANYFFRKCTAEIKQFLPKTKYQNISKEVDGILMYTGRILPTNQITCTGKFTKAMKDLSSTTFCVPVVDKNSPVSYSIINDIHWNHPSVMHCGVETTWRHTLEVAFIIEGRALVKIIRKSCERCRYLIKKTIAVEMGPISNHNLMIAPAFYITQVDLSGPYKAYSPHNKRSTIKVWLIIFCCCTTSTTSIKCMDNYGTTSFLQAFVRLASEVGFPKTVLCDEGSQLVKGCDDMKISFTDLANKLYRDVNVNFEVCPVGGHNMHGKVERKIKEVNASISKIASNEKLSLMQWETIGAKISNSINNLPLALGSITSDFETMDLITPNRLKLGRNNERSPVGKMIITNKPDKIIMENSRIFEAWFENWLQNHVPKLMDQPKWFSTEDISKGDVVLFLKSESKLSNTYQFGIVENLEPTDSDGIIRKVDVKYRNSNENVFRVTRRAVRSLVKIKSVDEGDIVTELGRMACIVNKIG</sequence>
<evidence type="ECO:0000259" key="1">
    <source>
        <dbReference type="PROSITE" id="PS50994"/>
    </source>
</evidence>
<dbReference type="SUPFAM" id="SSF53098">
    <property type="entry name" value="Ribonuclease H-like"/>
    <property type="match status" value="1"/>
</dbReference>